<dbReference type="EMBL" id="BAABAL010000007">
    <property type="protein sequence ID" value="GAA4004257.1"/>
    <property type="molecule type" value="Genomic_DNA"/>
</dbReference>
<reference evidence="4" key="1">
    <citation type="journal article" date="2019" name="Int. J. Syst. Evol. Microbiol.">
        <title>The Global Catalogue of Microorganisms (GCM) 10K type strain sequencing project: providing services to taxonomists for standard genome sequencing and annotation.</title>
        <authorList>
            <consortium name="The Broad Institute Genomics Platform"/>
            <consortium name="The Broad Institute Genome Sequencing Center for Infectious Disease"/>
            <person name="Wu L."/>
            <person name="Ma J."/>
        </authorList>
    </citation>
    <scope>NUCLEOTIDE SEQUENCE [LARGE SCALE GENOMIC DNA]</scope>
    <source>
        <strain evidence="4">JCM 17342</strain>
    </source>
</reference>
<organism evidence="3 4">
    <name type="scientific">Allokutzneria multivorans</name>
    <dbReference type="NCBI Taxonomy" id="1142134"/>
    <lineage>
        <taxon>Bacteria</taxon>
        <taxon>Bacillati</taxon>
        <taxon>Actinomycetota</taxon>
        <taxon>Actinomycetes</taxon>
        <taxon>Pseudonocardiales</taxon>
        <taxon>Pseudonocardiaceae</taxon>
        <taxon>Allokutzneria</taxon>
    </lineage>
</organism>
<dbReference type="Pfam" id="PF03795">
    <property type="entry name" value="YCII"/>
    <property type="match status" value="1"/>
</dbReference>
<dbReference type="Proteomes" id="UP001501747">
    <property type="component" value="Unassembled WGS sequence"/>
</dbReference>
<name>A0ABP7RYY2_9PSEU</name>
<comment type="similarity">
    <text evidence="1">Belongs to the YciI family.</text>
</comment>
<feature type="domain" description="YCII-related" evidence="2">
    <location>
        <begin position="6"/>
        <end position="79"/>
    </location>
</feature>
<dbReference type="InterPro" id="IPR011008">
    <property type="entry name" value="Dimeric_a/b-barrel"/>
</dbReference>
<gene>
    <name evidence="3" type="ORF">GCM10022247_26600</name>
</gene>
<dbReference type="SUPFAM" id="SSF54909">
    <property type="entry name" value="Dimeric alpha+beta barrel"/>
    <property type="match status" value="1"/>
</dbReference>
<proteinExistence type="inferred from homology"/>
<evidence type="ECO:0000259" key="2">
    <source>
        <dbReference type="Pfam" id="PF03795"/>
    </source>
</evidence>
<evidence type="ECO:0000313" key="4">
    <source>
        <dbReference type="Proteomes" id="UP001501747"/>
    </source>
</evidence>
<keyword evidence="4" id="KW-1185">Reference proteome</keyword>
<protein>
    <submittedName>
        <fullName evidence="3">YciI family protein</fullName>
    </submittedName>
</protein>
<dbReference type="RefSeq" id="WP_344874363.1">
    <property type="nucleotide sequence ID" value="NZ_BAABAL010000007.1"/>
</dbReference>
<evidence type="ECO:0000256" key="1">
    <source>
        <dbReference type="ARBA" id="ARBA00007689"/>
    </source>
</evidence>
<evidence type="ECO:0000313" key="3">
    <source>
        <dbReference type="EMBL" id="GAA4004257.1"/>
    </source>
</evidence>
<comment type="caution">
    <text evidence="3">The sequence shown here is derived from an EMBL/GenBank/DDBJ whole genome shotgun (WGS) entry which is preliminary data.</text>
</comment>
<dbReference type="InterPro" id="IPR005545">
    <property type="entry name" value="YCII"/>
</dbReference>
<sequence>MFLVLLKYRSLETIDTLLEQHYANPDGAFAQGLVRLAGRLEPRTGGLMVLDGTREDVERAVASDPFITSGAATAEITEFIPTRQISEPVSGS</sequence>
<accession>A0ABP7RYY2</accession>